<keyword evidence="3" id="KW-1185">Reference proteome</keyword>
<gene>
    <name evidence="2" type="ORF">MEUPH1_LOCUS22438</name>
</gene>
<dbReference type="AlphaFoldDB" id="A0AAV0XJ28"/>
<name>A0AAV0XJ28_9HEMI</name>
<evidence type="ECO:0000256" key="1">
    <source>
        <dbReference type="SAM" id="MobiDB-lite"/>
    </source>
</evidence>
<sequence length="150" mass="14980">MSSPSSPSSSSSPTRSYRGDAATAAAVTRSNRRRSLTVAAGAASAATAMESPTISSPPASADGPRRRGSSAAGGTVFKFGALGISGSASVSAMCDAANGPASASAVVGGSGSAGAQAGKLPRTLSTSVLRIKHRSSFWDKFWEQRSKRDL</sequence>
<dbReference type="Proteomes" id="UP001160148">
    <property type="component" value="Unassembled WGS sequence"/>
</dbReference>
<dbReference type="InterPro" id="IPR006311">
    <property type="entry name" value="TAT_signal"/>
</dbReference>
<dbReference type="EMBL" id="CARXXK010000005">
    <property type="protein sequence ID" value="CAI6368032.1"/>
    <property type="molecule type" value="Genomic_DNA"/>
</dbReference>
<feature type="compositionally biased region" description="Low complexity" evidence="1">
    <location>
        <begin position="1"/>
        <end position="13"/>
    </location>
</feature>
<evidence type="ECO:0000313" key="3">
    <source>
        <dbReference type="Proteomes" id="UP001160148"/>
    </source>
</evidence>
<dbReference type="PROSITE" id="PS51318">
    <property type="entry name" value="TAT"/>
    <property type="match status" value="1"/>
</dbReference>
<evidence type="ECO:0000313" key="2">
    <source>
        <dbReference type="EMBL" id="CAI6368032.1"/>
    </source>
</evidence>
<comment type="caution">
    <text evidence="2">The sequence shown here is derived from an EMBL/GenBank/DDBJ whole genome shotgun (WGS) entry which is preliminary data.</text>
</comment>
<protein>
    <submittedName>
        <fullName evidence="2">Uncharacterized protein</fullName>
    </submittedName>
</protein>
<reference evidence="2 3" key="1">
    <citation type="submission" date="2023-01" db="EMBL/GenBank/DDBJ databases">
        <authorList>
            <person name="Whitehead M."/>
        </authorList>
    </citation>
    <scope>NUCLEOTIDE SEQUENCE [LARGE SCALE GENOMIC DNA]</scope>
</reference>
<organism evidence="2 3">
    <name type="scientific">Macrosiphum euphorbiae</name>
    <name type="common">potato aphid</name>
    <dbReference type="NCBI Taxonomy" id="13131"/>
    <lineage>
        <taxon>Eukaryota</taxon>
        <taxon>Metazoa</taxon>
        <taxon>Ecdysozoa</taxon>
        <taxon>Arthropoda</taxon>
        <taxon>Hexapoda</taxon>
        <taxon>Insecta</taxon>
        <taxon>Pterygota</taxon>
        <taxon>Neoptera</taxon>
        <taxon>Paraneoptera</taxon>
        <taxon>Hemiptera</taxon>
        <taxon>Sternorrhyncha</taxon>
        <taxon>Aphidomorpha</taxon>
        <taxon>Aphidoidea</taxon>
        <taxon>Aphididae</taxon>
        <taxon>Macrosiphini</taxon>
        <taxon>Macrosiphum</taxon>
    </lineage>
</organism>
<feature type="compositionally biased region" description="Low complexity" evidence="1">
    <location>
        <begin position="39"/>
        <end position="48"/>
    </location>
</feature>
<accession>A0AAV0XJ28</accession>
<proteinExistence type="predicted"/>
<feature type="region of interest" description="Disordered" evidence="1">
    <location>
        <begin position="1"/>
        <end position="72"/>
    </location>
</feature>